<evidence type="ECO:0000313" key="12">
    <source>
        <dbReference type="Proteomes" id="UP000268192"/>
    </source>
</evidence>
<proteinExistence type="inferred from homology"/>
<dbReference type="GO" id="GO:0015740">
    <property type="term" value="P:C4-dicarboxylate transport"/>
    <property type="evidence" value="ECO:0007669"/>
    <property type="project" value="TreeGrafter"/>
</dbReference>
<evidence type="ECO:0000313" key="11">
    <source>
        <dbReference type="EMBL" id="AZN70468.1"/>
    </source>
</evidence>
<keyword evidence="6 9" id="KW-1133">Transmembrane helix</keyword>
<dbReference type="Pfam" id="PF04290">
    <property type="entry name" value="DctQ"/>
    <property type="match status" value="1"/>
</dbReference>
<keyword evidence="4 9" id="KW-0997">Cell inner membrane</keyword>
<dbReference type="Proteomes" id="UP000268192">
    <property type="component" value="Chromosome"/>
</dbReference>
<comment type="function">
    <text evidence="9">Part of the tripartite ATP-independent periplasmic (TRAP) transport system.</text>
</comment>
<comment type="subunit">
    <text evidence="9">The complex comprises the extracytoplasmic solute receptor protein and the two transmembrane proteins.</text>
</comment>
<dbReference type="GO" id="GO:0022857">
    <property type="term" value="F:transmembrane transporter activity"/>
    <property type="evidence" value="ECO:0007669"/>
    <property type="project" value="UniProtKB-UniRule"/>
</dbReference>
<comment type="similarity">
    <text evidence="8 9">Belongs to the TRAP transporter small permease family.</text>
</comment>
<evidence type="ECO:0000256" key="2">
    <source>
        <dbReference type="ARBA" id="ARBA00022448"/>
    </source>
</evidence>
<evidence type="ECO:0000259" key="10">
    <source>
        <dbReference type="Pfam" id="PF04290"/>
    </source>
</evidence>
<dbReference type="PANTHER" id="PTHR35011">
    <property type="entry name" value="2,3-DIKETO-L-GULONATE TRAP TRANSPORTER SMALL PERMEASE PROTEIN YIAM"/>
    <property type="match status" value="1"/>
</dbReference>
<protein>
    <recommendedName>
        <fullName evidence="9">TRAP transporter small permease protein</fullName>
    </recommendedName>
</protein>
<feature type="transmembrane region" description="Helical" evidence="9">
    <location>
        <begin position="20"/>
        <end position="41"/>
    </location>
</feature>
<evidence type="ECO:0000256" key="1">
    <source>
        <dbReference type="ARBA" id="ARBA00004429"/>
    </source>
</evidence>
<evidence type="ECO:0000256" key="4">
    <source>
        <dbReference type="ARBA" id="ARBA00022519"/>
    </source>
</evidence>
<dbReference type="InterPro" id="IPR007387">
    <property type="entry name" value="TRAP_DctQ"/>
</dbReference>
<dbReference type="PANTHER" id="PTHR35011:SF2">
    <property type="entry name" value="2,3-DIKETO-L-GULONATE TRAP TRANSPORTER SMALL PERMEASE PROTEIN YIAM"/>
    <property type="match status" value="1"/>
</dbReference>
<keyword evidence="3" id="KW-1003">Cell membrane</keyword>
<reference evidence="11 12" key="1">
    <citation type="submission" date="2018-09" db="EMBL/GenBank/DDBJ databases">
        <title>Marinorhizobium profundi gen. nov., sp. nov., isolated from a deep-sea sediment sample from the New Britain Trench and proposal of Marinorhizobiaceae fam. nov. in the order Rhizobiales of the class Alphaproteobacteria.</title>
        <authorList>
            <person name="Cao J."/>
        </authorList>
    </citation>
    <scope>NUCLEOTIDE SEQUENCE [LARGE SCALE GENOMIC DNA]</scope>
    <source>
        <strain evidence="11 12">WS11</strain>
    </source>
</reference>
<organism evidence="11 12">
    <name type="scientific">Georhizobium profundi</name>
    <dbReference type="NCBI Taxonomy" id="2341112"/>
    <lineage>
        <taxon>Bacteria</taxon>
        <taxon>Pseudomonadati</taxon>
        <taxon>Pseudomonadota</taxon>
        <taxon>Alphaproteobacteria</taxon>
        <taxon>Hyphomicrobiales</taxon>
        <taxon>Rhizobiaceae</taxon>
        <taxon>Georhizobium</taxon>
    </lineage>
</organism>
<keyword evidence="12" id="KW-1185">Reference proteome</keyword>
<dbReference type="InterPro" id="IPR055348">
    <property type="entry name" value="DctQ"/>
</dbReference>
<dbReference type="GO" id="GO:0005886">
    <property type="term" value="C:plasma membrane"/>
    <property type="evidence" value="ECO:0007669"/>
    <property type="project" value="UniProtKB-SubCell"/>
</dbReference>
<evidence type="ECO:0000256" key="3">
    <source>
        <dbReference type="ARBA" id="ARBA00022475"/>
    </source>
</evidence>
<name>A0A3Q8XLR7_9HYPH</name>
<evidence type="ECO:0000256" key="7">
    <source>
        <dbReference type="ARBA" id="ARBA00023136"/>
    </source>
</evidence>
<feature type="domain" description="Tripartite ATP-independent periplasmic transporters DctQ component" evidence="10">
    <location>
        <begin position="29"/>
        <end position="158"/>
    </location>
</feature>
<keyword evidence="5 9" id="KW-0812">Transmembrane</keyword>
<accession>A0A3Q8XLR7</accession>
<dbReference type="OrthoDB" id="4964541at2"/>
<evidence type="ECO:0000256" key="8">
    <source>
        <dbReference type="ARBA" id="ARBA00038436"/>
    </source>
</evidence>
<keyword evidence="2 9" id="KW-0813">Transport</keyword>
<gene>
    <name evidence="11" type="ORF">D5400_03535</name>
</gene>
<dbReference type="AlphaFoldDB" id="A0A3Q8XLR7"/>
<feature type="transmembrane region" description="Helical" evidence="9">
    <location>
        <begin position="132"/>
        <end position="150"/>
    </location>
</feature>
<comment type="subcellular location">
    <subcellularLocation>
        <location evidence="1 9">Cell inner membrane</location>
        <topology evidence="1 9">Multi-pass membrane protein</topology>
    </subcellularLocation>
</comment>
<dbReference type="KEGG" id="abaw:D5400_03535"/>
<feature type="transmembrane region" description="Helical" evidence="9">
    <location>
        <begin position="53"/>
        <end position="71"/>
    </location>
</feature>
<dbReference type="EMBL" id="CP032509">
    <property type="protein sequence ID" value="AZN70468.1"/>
    <property type="molecule type" value="Genomic_DNA"/>
</dbReference>
<evidence type="ECO:0000256" key="9">
    <source>
        <dbReference type="RuleBase" id="RU369079"/>
    </source>
</evidence>
<sequence>MSRRRARTDSMDTISRVLRAAIGGLLVALVVIVALGVVYRYFLQSSLSWGTEVPSLLLVWLVFLGSVVAYHERSHIAFTIVTDALPPALGRWSEVLVLLVTLVFFAIMAWLGLRLTQQTTTSLTPALRISQAWIYGAVPVASGLIVLMSLPRLVAAIRAATATPSAEGR</sequence>
<feature type="transmembrane region" description="Helical" evidence="9">
    <location>
        <begin position="92"/>
        <end position="112"/>
    </location>
</feature>
<evidence type="ECO:0000256" key="6">
    <source>
        <dbReference type="ARBA" id="ARBA00022989"/>
    </source>
</evidence>
<keyword evidence="7 9" id="KW-0472">Membrane</keyword>
<evidence type="ECO:0000256" key="5">
    <source>
        <dbReference type="ARBA" id="ARBA00022692"/>
    </source>
</evidence>